<evidence type="ECO:0008006" key="4">
    <source>
        <dbReference type="Google" id="ProtNLM"/>
    </source>
</evidence>
<dbReference type="PaxDb" id="4081-Solyc03g046280.1.1"/>
<dbReference type="Proteomes" id="UP000004994">
    <property type="component" value="Chromosome 3"/>
</dbReference>
<evidence type="ECO:0000256" key="1">
    <source>
        <dbReference type="SAM" id="MobiDB-lite"/>
    </source>
</evidence>
<dbReference type="PANTHER" id="PTHR46481:SF6">
    <property type="entry name" value="ZINC FINGER BED DOMAIN-CONTAINING PROTEIN RICESLEEPER 2-LIKE"/>
    <property type="match status" value="1"/>
</dbReference>
<proteinExistence type="predicted"/>
<reference evidence="2" key="2">
    <citation type="submission" date="2019-01" db="UniProtKB">
        <authorList>
            <consortium name="EnsemblPlants"/>
        </authorList>
    </citation>
    <scope>IDENTIFICATION</scope>
    <source>
        <strain evidence="2">cv. Heinz 1706</strain>
    </source>
</reference>
<sequence length="132" mass="14967">MGPTLGTTNLKRNLEKHNPDKAKEGQNEPIDQKTYREKMSLAICKHNYAFSFLEHKGIKDIHSYLNPIARHISRNTTKAGIFNLYAREIELLKAELALISSRVCLTSDMWTSVVSNAYMCSIDHYGHKLGSS</sequence>
<dbReference type="InterPro" id="IPR052035">
    <property type="entry name" value="ZnF_BED_domain_contain"/>
</dbReference>
<keyword evidence="3" id="KW-1185">Reference proteome</keyword>
<reference evidence="2" key="1">
    <citation type="journal article" date="2012" name="Nature">
        <title>The tomato genome sequence provides insights into fleshy fruit evolution.</title>
        <authorList>
            <consortium name="Tomato Genome Consortium"/>
        </authorList>
    </citation>
    <scope>NUCLEOTIDE SEQUENCE [LARGE SCALE GENOMIC DNA]</scope>
    <source>
        <strain evidence="2">cv. Heinz 1706</strain>
    </source>
</reference>
<dbReference type="Gramene" id="Solyc03g046280.1.1">
    <property type="protein sequence ID" value="Solyc03g046280.1.1.1"/>
    <property type="gene ID" value="Solyc03g046280.1"/>
</dbReference>
<accession>A0A3Q7FJZ1</accession>
<evidence type="ECO:0000313" key="3">
    <source>
        <dbReference type="Proteomes" id="UP000004994"/>
    </source>
</evidence>
<evidence type="ECO:0000313" key="2">
    <source>
        <dbReference type="EnsemblPlants" id="Solyc03g046280.1.1.1"/>
    </source>
</evidence>
<protein>
    <recommendedName>
        <fullName evidence="4">hAT-like transposase RNase-H fold domain-containing protein</fullName>
    </recommendedName>
</protein>
<dbReference type="EnsemblPlants" id="Solyc03g046280.1.1">
    <property type="protein sequence ID" value="Solyc03g046280.1.1.1"/>
    <property type="gene ID" value="Solyc03g046280.1"/>
</dbReference>
<feature type="region of interest" description="Disordered" evidence="1">
    <location>
        <begin position="1"/>
        <end position="31"/>
    </location>
</feature>
<feature type="compositionally biased region" description="Basic and acidic residues" evidence="1">
    <location>
        <begin position="12"/>
        <end position="31"/>
    </location>
</feature>
<dbReference type="PANTHER" id="PTHR46481">
    <property type="entry name" value="ZINC FINGER BED DOMAIN-CONTAINING PROTEIN 4"/>
    <property type="match status" value="1"/>
</dbReference>
<dbReference type="AlphaFoldDB" id="A0A3Q7FJZ1"/>
<organism evidence="2">
    <name type="scientific">Solanum lycopersicum</name>
    <name type="common">Tomato</name>
    <name type="synonym">Lycopersicon esculentum</name>
    <dbReference type="NCBI Taxonomy" id="4081"/>
    <lineage>
        <taxon>Eukaryota</taxon>
        <taxon>Viridiplantae</taxon>
        <taxon>Streptophyta</taxon>
        <taxon>Embryophyta</taxon>
        <taxon>Tracheophyta</taxon>
        <taxon>Spermatophyta</taxon>
        <taxon>Magnoliopsida</taxon>
        <taxon>eudicotyledons</taxon>
        <taxon>Gunneridae</taxon>
        <taxon>Pentapetalae</taxon>
        <taxon>asterids</taxon>
        <taxon>lamiids</taxon>
        <taxon>Solanales</taxon>
        <taxon>Solanaceae</taxon>
        <taxon>Solanoideae</taxon>
        <taxon>Solaneae</taxon>
        <taxon>Solanum</taxon>
        <taxon>Solanum subgen. Lycopersicon</taxon>
    </lineage>
</organism>
<dbReference type="OMA" id="PSHRTIT"/>
<dbReference type="InParanoid" id="A0A3Q7FJZ1"/>
<name>A0A3Q7FJZ1_SOLLC</name>
<feature type="compositionally biased region" description="Polar residues" evidence="1">
    <location>
        <begin position="1"/>
        <end position="11"/>
    </location>
</feature>